<dbReference type="GO" id="GO:0034388">
    <property type="term" value="C:Pwp2p-containing subcomplex of 90S preribosome"/>
    <property type="evidence" value="ECO:0007669"/>
    <property type="project" value="TreeGrafter"/>
</dbReference>
<dbReference type="PROSITE" id="PS50082">
    <property type="entry name" value="WD_REPEATS_2"/>
    <property type="match status" value="8"/>
</dbReference>
<evidence type="ECO:0000256" key="5">
    <source>
        <dbReference type="ARBA" id="ARBA00038229"/>
    </source>
</evidence>
<name>A0A1E3PCQ7_9ASCO</name>
<dbReference type="OrthoDB" id="407922at2759"/>
<evidence type="ECO:0000256" key="2">
    <source>
        <dbReference type="ARBA" id="ARBA00022574"/>
    </source>
</evidence>
<feature type="domain" description="Small-subunit processome Utp12" evidence="8">
    <location>
        <begin position="819"/>
        <end position="920"/>
    </location>
</feature>
<dbReference type="InterPro" id="IPR020472">
    <property type="entry name" value="WD40_PAC1"/>
</dbReference>
<feature type="repeat" description="WD" evidence="6">
    <location>
        <begin position="192"/>
        <end position="214"/>
    </location>
</feature>
<feature type="repeat" description="WD" evidence="6">
    <location>
        <begin position="71"/>
        <end position="105"/>
    </location>
</feature>
<feature type="repeat" description="WD" evidence="6">
    <location>
        <begin position="489"/>
        <end position="523"/>
    </location>
</feature>
<feature type="repeat" description="WD" evidence="6">
    <location>
        <begin position="106"/>
        <end position="147"/>
    </location>
</feature>
<proteinExistence type="inferred from homology"/>
<evidence type="ECO:0000259" key="8">
    <source>
        <dbReference type="Pfam" id="PF04003"/>
    </source>
</evidence>
<keyword evidence="2 6" id="KW-0853">WD repeat</keyword>
<dbReference type="InterPro" id="IPR036322">
    <property type="entry name" value="WD40_repeat_dom_sf"/>
</dbReference>
<evidence type="ECO:0000313" key="9">
    <source>
        <dbReference type="EMBL" id="ODQ63195.1"/>
    </source>
</evidence>
<dbReference type="SMART" id="SM00320">
    <property type="entry name" value="WD40"/>
    <property type="match status" value="12"/>
</dbReference>
<keyword evidence="4" id="KW-0539">Nucleus</keyword>
<dbReference type="Pfam" id="PF04003">
    <property type="entry name" value="Utp12"/>
    <property type="match status" value="1"/>
</dbReference>
<dbReference type="STRING" id="857566.A0A1E3PCQ7"/>
<protein>
    <submittedName>
        <fullName evidence="9">WD40 repeat-like protein</fullName>
    </submittedName>
</protein>
<dbReference type="GO" id="GO:0030515">
    <property type="term" value="F:snoRNA binding"/>
    <property type="evidence" value="ECO:0007669"/>
    <property type="project" value="TreeGrafter"/>
</dbReference>
<evidence type="ECO:0000256" key="7">
    <source>
        <dbReference type="SAM" id="MobiDB-lite"/>
    </source>
</evidence>
<sequence length="953" mass="107387">MVKSYEGFELDSTFGVIASNSNISWLPPLSSASHTSAGRVVSAGLEEVLIWDIKTGTQVSKWRDSKGNREITSIAQVENGEMIATGYSDGSIKIWDSRSGTELINFSGHKNAITCLSFDKSGTRLASGSRDSNIIVWDLVSEEGLYRLRSHRDQITSIVFLSAKLDKNTGDEGENDMTDIDINVDEAENKWLLSTSKDGLVKLWDLDTQHCVETHVSHRGECWSLGVSPNETLAITSGNDKELKAWALFLGDDVEDGNRVVELGALQKQSVDKALKVLFHPFSPFFAIQNNDKTVEIWRARTADEVRKSVARKIKRRREKGVNEDDLAKITEEDVTERFVQFAFIRTPAKVKSFDWASTTTGTFKKESLQLIIALNNNSIEYYNIDLPDSYKKNEATPDFSRQFAIDLLGHRTDIRAISVSSDDKMVATASNGSLKIWNIRTTSCLRTFECGYALCTSFLPGDALLVVGTKNGDIELFDVASSTLLETIPAHEGAVWSLDVSTDGKTLVTGGADKTVKFWEFKIVEEEVIGTSRTMPRMKLKNTKALQLTDDVLAVKLSPCGKFIAASLLDNTVKVFFVDTLKFYLNLYGHKLPVLSLDISFDSKLLVTSSADKNIKLWGLDFGDCHKSIFAHQDSIMNVVFEKDSHHFFSASKDKLIKYWDGDKFENIQKLEGHHSEVWCIAVAHNGEFLISAAHDKSIRVWQRSDEPIFLEELREKELEELYEATLTSSLEGDDDGLFRSRKEGEDAEENEESHVERVGKQTIETLKAGEKVIEALEIGDKDLDLMAAWKQGKLTNPKLALPARDPRLAFMNISAEDFVFSVLEKIKAAQLEDALFVLPFNQVTAMLRFIEIWVKNPKNIGLICRVLFFLIKVHQKQIVANKIMKPMLENVKEFLRLNLKNQHQEIGYNMSGLKFIKQNWDTHHKKDFIDEKEFKADAEKTTQKRAFTTFA</sequence>
<keyword evidence="10" id="KW-1185">Reference proteome</keyword>
<evidence type="ECO:0000256" key="4">
    <source>
        <dbReference type="ARBA" id="ARBA00023242"/>
    </source>
</evidence>
<dbReference type="GO" id="GO:0030490">
    <property type="term" value="P:maturation of SSU-rRNA"/>
    <property type="evidence" value="ECO:0007669"/>
    <property type="project" value="TreeGrafter"/>
</dbReference>
<dbReference type="CDD" id="cd00200">
    <property type="entry name" value="WD40"/>
    <property type="match status" value="2"/>
</dbReference>
<dbReference type="FunFam" id="2.130.10.10:FF:000157">
    <property type="entry name" value="WD repeat domain 3"/>
    <property type="match status" value="1"/>
</dbReference>
<feature type="repeat" description="WD" evidence="6">
    <location>
        <begin position="588"/>
        <end position="629"/>
    </location>
</feature>
<evidence type="ECO:0000256" key="1">
    <source>
        <dbReference type="ARBA" id="ARBA00004604"/>
    </source>
</evidence>
<dbReference type="InterPro" id="IPR001680">
    <property type="entry name" value="WD40_rpt"/>
</dbReference>
<feature type="repeat" description="WD" evidence="6">
    <location>
        <begin position="630"/>
        <end position="662"/>
    </location>
</feature>
<reference evidence="9 10" key="1">
    <citation type="journal article" date="2016" name="Proc. Natl. Acad. Sci. U.S.A.">
        <title>Comparative genomics of biotechnologically important yeasts.</title>
        <authorList>
            <person name="Riley R."/>
            <person name="Haridas S."/>
            <person name="Wolfe K.H."/>
            <person name="Lopes M.R."/>
            <person name="Hittinger C.T."/>
            <person name="Goeker M."/>
            <person name="Salamov A.A."/>
            <person name="Wisecaver J.H."/>
            <person name="Long T.M."/>
            <person name="Calvey C.H."/>
            <person name="Aerts A.L."/>
            <person name="Barry K.W."/>
            <person name="Choi C."/>
            <person name="Clum A."/>
            <person name="Coughlan A.Y."/>
            <person name="Deshpande S."/>
            <person name="Douglass A.P."/>
            <person name="Hanson S.J."/>
            <person name="Klenk H.-P."/>
            <person name="LaButti K.M."/>
            <person name="Lapidus A."/>
            <person name="Lindquist E.A."/>
            <person name="Lipzen A.M."/>
            <person name="Meier-Kolthoff J.P."/>
            <person name="Ohm R.A."/>
            <person name="Otillar R.P."/>
            <person name="Pangilinan J.L."/>
            <person name="Peng Y."/>
            <person name="Rokas A."/>
            <person name="Rosa C.A."/>
            <person name="Scheuner C."/>
            <person name="Sibirny A.A."/>
            <person name="Slot J.C."/>
            <person name="Stielow J.B."/>
            <person name="Sun H."/>
            <person name="Kurtzman C.P."/>
            <person name="Blackwell M."/>
            <person name="Grigoriev I.V."/>
            <person name="Jeffries T.W."/>
        </authorList>
    </citation>
    <scope>NUCLEOTIDE SEQUENCE [LARGE SCALE GENOMIC DNA]</scope>
    <source>
        <strain evidence="9 10">DSM 6958</strain>
    </source>
</reference>
<dbReference type="PRINTS" id="PR00320">
    <property type="entry name" value="GPROTEINBRPT"/>
</dbReference>
<dbReference type="EMBL" id="KV454415">
    <property type="protein sequence ID" value="ODQ63195.1"/>
    <property type="molecule type" value="Genomic_DNA"/>
</dbReference>
<dbReference type="PROSITE" id="PS00678">
    <property type="entry name" value="WD_REPEATS_1"/>
    <property type="match status" value="4"/>
</dbReference>
<dbReference type="FunFam" id="2.130.10.10:FF:000178">
    <property type="entry name" value="WD repeat domain 3"/>
    <property type="match status" value="1"/>
</dbReference>
<gene>
    <name evidence="9" type="ORF">NADFUDRAFT_53470</name>
</gene>
<dbReference type="GO" id="GO:0032040">
    <property type="term" value="C:small-subunit processome"/>
    <property type="evidence" value="ECO:0007669"/>
    <property type="project" value="EnsemblFungi"/>
</dbReference>
<dbReference type="AlphaFoldDB" id="A0A1E3PCQ7"/>
<feature type="repeat" description="WD" evidence="6">
    <location>
        <begin position="408"/>
        <end position="448"/>
    </location>
</feature>
<dbReference type="PANTHER" id="PTHR19853:SF0">
    <property type="entry name" value="WD REPEAT-CONTAINING PROTEIN 3"/>
    <property type="match status" value="1"/>
</dbReference>
<dbReference type="Gene3D" id="2.130.10.10">
    <property type="entry name" value="YVTN repeat-like/Quinoprotein amine dehydrogenase"/>
    <property type="match status" value="4"/>
</dbReference>
<dbReference type="InterPro" id="IPR051570">
    <property type="entry name" value="TBC1_cilium_biogenesis"/>
</dbReference>
<evidence type="ECO:0000256" key="6">
    <source>
        <dbReference type="PROSITE-ProRule" id="PRU00221"/>
    </source>
</evidence>
<evidence type="ECO:0000256" key="3">
    <source>
        <dbReference type="ARBA" id="ARBA00022737"/>
    </source>
</evidence>
<dbReference type="InterPro" id="IPR015943">
    <property type="entry name" value="WD40/YVTN_repeat-like_dom_sf"/>
</dbReference>
<dbReference type="PROSITE" id="PS50294">
    <property type="entry name" value="WD_REPEATS_REGION"/>
    <property type="match status" value="7"/>
</dbReference>
<evidence type="ECO:0000313" key="10">
    <source>
        <dbReference type="Proteomes" id="UP000095009"/>
    </source>
</evidence>
<organism evidence="9 10">
    <name type="scientific">Nadsonia fulvescens var. elongata DSM 6958</name>
    <dbReference type="NCBI Taxonomy" id="857566"/>
    <lineage>
        <taxon>Eukaryota</taxon>
        <taxon>Fungi</taxon>
        <taxon>Dikarya</taxon>
        <taxon>Ascomycota</taxon>
        <taxon>Saccharomycotina</taxon>
        <taxon>Dipodascomycetes</taxon>
        <taxon>Dipodascales</taxon>
        <taxon>Dipodascales incertae sedis</taxon>
        <taxon>Nadsonia</taxon>
    </lineage>
</organism>
<dbReference type="Pfam" id="PF25173">
    <property type="entry name" value="Beta-prop_WDR3_1st"/>
    <property type="match status" value="1"/>
</dbReference>
<feature type="region of interest" description="Disordered" evidence="7">
    <location>
        <begin position="734"/>
        <end position="759"/>
    </location>
</feature>
<dbReference type="Pfam" id="PF25172">
    <property type="entry name" value="Beta-prop_WDR3_2nd"/>
    <property type="match status" value="1"/>
</dbReference>
<comment type="subcellular location">
    <subcellularLocation>
        <location evidence="1">Nucleus</location>
        <location evidence="1">Nucleolus</location>
    </subcellularLocation>
</comment>
<dbReference type="PANTHER" id="PTHR19853">
    <property type="entry name" value="WD REPEAT CONTAINING PROTEIN 3 WDR3"/>
    <property type="match status" value="1"/>
</dbReference>
<accession>A0A1E3PCQ7</accession>
<keyword evidence="3" id="KW-0677">Repeat</keyword>
<dbReference type="InterPro" id="IPR007148">
    <property type="entry name" value="SSU_processome_Utp12"/>
</dbReference>
<dbReference type="SUPFAM" id="SSF50978">
    <property type="entry name" value="WD40 repeat-like"/>
    <property type="match status" value="2"/>
</dbReference>
<dbReference type="Proteomes" id="UP000095009">
    <property type="component" value="Unassembled WGS sequence"/>
</dbReference>
<comment type="similarity">
    <text evidence="5">Belongs to the WD repeat WDR3/UTP12 family.</text>
</comment>
<feature type="repeat" description="WD" evidence="6">
    <location>
        <begin position="672"/>
        <end position="704"/>
    </location>
</feature>
<dbReference type="InterPro" id="IPR019775">
    <property type="entry name" value="WD40_repeat_CS"/>
</dbReference>